<sequence>MSSGNCTVCGTRPCWYDSTRGSYSPYCSNTCRDNSYRSSGTTTRPVLAHQGMPKCRICDNAAFYDQNRRQFSPGCTRTHSQLALAQGFTTPIN</sequence>
<dbReference type="EMBL" id="MG807320">
    <property type="protein sequence ID" value="AVL94537.1"/>
    <property type="molecule type" value="Genomic_DNA"/>
</dbReference>
<keyword evidence="2" id="KW-1185">Reference proteome</keyword>
<organism evidence="1 2">
    <name type="scientific">Moumouvirus australiensis</name>
    <dbReference type="NCBI Taxonomy" id="2109587"/>
    <lineage>
        <taxon>Viruses</taxon>
        <taxon>Varidnaviria</taxon>
        <taxon>Bamfordvirae</taxon>
        <taxon>Nucleocytoviricota</taxon>
        <taxon>Megaviricetes</taxon>
        <taxon>Imitervirales</taxon>
        <taxon>Mimiviridae</taxon>
        <taxon>Megamimivirinae</taxon>
        <taxon>Moumouvirus</taxon>
        <taxon>Moumouvirus australiense</taxon>
    </lineage>
</organism>
<gene>
    <name evidence="1" type="ORF">mc_151</name>
</gene>
<proteinExistence type="predicted"/>
<dbReference type="Proteomes" id="UP000289600">
    <property type="component" value="Segment"/>
</dbReference>
<evidence type="ECO:0000313" key="1">
    <source>
        <dbReference type="EMBL" id="AVL94537.1"/>
    </source>
</evidence>
<protein>
    <submittedName>
        <fullName evidence="1">Zn-finger protein</fullName>
    </submittedName>
</protein>
<name>A0A2P1EKZ1_9VIRU</name>
<reference evidence="2" key="1">
    <citation type="submission" date="2018-01" db="EMBL/GenBank/DDBJ databases">
        <title>Testimony of 'menage a trois' revealed by the proteome of Megavirus virophage.</title>
        <authorList>
            <person name="Jeudy S."/>
            <person name="Bertaux L."/>
            <person name="Alempic J.-M."/>
            <person name="Lartigue A."/>
            <person name="Legendre M."/>
            <person name="Philippe N."/>
            <person name="Beucher L."/>
            <person name="Biondi E."/>
            <person name="Juul S."/>
            <person name="Turner D."/>
            <person name="Coute Y."/>
            <person name="Claverie J.-M."/>
            <person name="Abergel C."/>
        </authorList>
    </citation>
    <scope>NUCLEOTIDE SEQUENCE [LARGE SCALE GENOMIC DNA]</scope>
</reference>
<accession>A0A2P1EKZ1</accession>
<evidence type="ECO:0000313" key="2">
    <source>
        <dbReference type="Proteomes" id="UP000289600"/>
    </source>
</evidence>